<evidence type="ECO:0000256" key="1">
    <source>
        <dbReference type="ARBA" id="ARBA00022722"/>
    </source>
</evidence>
<organism evidence="7 8">
    <name type="scientific">Isoptericola haloaureus</name>
    <dbReference type="NCBI Taxonomy" id="1542902"/>
    <lineage>
        <taxon>Bacteria</taxon>
        <taxon>Bacillati</taxon>
        <taxon>Actinomycetota</taxon>
        <taxon>Actinomycetes</taxon>
        <taxon>Micrococcales</taxon>
        <taxon>Promicromonosporaceae</taxon>
        <taxon>Isoptericola</taxon>
    </lineage>
</organism>
<evidence type="ECO:0000256" key="4">
    <source>
        <dbReference type="ARBA" id="ARBA00022842"/>
    </source>
</evidence>
<evidence type="ECO:0000313" key="8">
    <source>
        <dbReference type="Proteomes" id="UP001310387"/>
    </source>
</evidence>
<comment type="caution">
    <text evidence="7">The sequence shown here is derived from an EMBL/GenBank/DDBJ whole genome shotgun (WGS) entry which is preliminary data.</text>
</comment>
<accession>A0ABU7Z437</accession>
<feature type="domain" description="PIN" evidence="5">
    <location>
        <begin position="5"/>
        <end position="110"/>
    </location>
</feature>
<keyword evidence="1" id="KW-0540">Nuclease</keyword>
<evidence type="ECO:0000259" key="6">
    <source>
        <dbReference type="Pfam" id="PF26343"/>
    </source>
</evidence>
<gene>
    <name evidence="7" type="ORF">V5O49_03450</name>
</gene>
<dbReference type="Proteomes" id="UP001310387">
    <property type="component" value="Unassembled WGS sequence"/>
</dbReference>
<sequence>MPFAVVLDACVLVPLGLCDSLLRLAETGLYRPLWSDEILEEVRRTLANKLGLGDDRARRRVDAMRRAFPDALVENHESLIAAMTNDPKDRHVLAAAVRADAALLVTANVKDFPPASVDPYDIDVVHPDDFLLDQLELDHSGVLTCLREQRAAYRDPAMDVHQFYEMLSGTVPLFSRAARSIEQQRHSADVEELGRREP</sequence>
<dbReference type="InterPro" id="IPR058652">
    <property type="entry name" value="VapC50_C"/>
</dbReference>
<evidence type="ECO:0000256" key="2">
    <source>
        <dbReference type="ARBA" id="ARBA00022723"/>
    </source>
</evidence>
<proteinExistence type="predicted"/>
<dbReference type="RefSeq" id="WP_332901011.1">
    <property type="nucleotide sequence ID" value="NZ_JBAGLP010000107.1"/>
</dbReference>
<dbReference type="Pfam" id="PF13470">
    <property type="entry name" value="PIN_3"/>
    <property type="match status" value="1"/>
</dbReference>
<keyword evidence="4" id="KW-0460">Magnesium</keyword>
<dbReference type="InterPro" id="IPR002716">
    <property type="entry name" value="PIN_dom"/>
</dbReference>
<dbReference type="Pfam" id="PF26343">
    <property type="entry name" value="VapC50_C"/>
    <property type="match status" value="1"/>
</dbReference>
<evidence type="ECO:0000259" key="5">
    <source>
        <dbReference type="Pfam" id="PF13470"/>
    </source>
</evidence>
<name>A0ABU7Z437_9MICO</name>
<keyword evidence="8" id="KW-1185">Reference proteome</keyword>
<dbReference type="EMBL" id="JBAGLP010000107">
    <property type="protein sequence ID" value="MEG3614174.1"/>
    <property type="molecule type" value="Genomic_DNA"/>
</dbReference>
<evidence type="ECO:0000313" key="7">
    <source>
        <dbReference type="EMBL" id="MEG3614174.1"/>
    </source>
</evidence>
<protein>
    <submittedName>
        <fullName evidence="7">PIN domain-containing protein</fullName>
    </submittedName>
</protein>
<keyword evidence="2" id="KW-0479">Metal-binding</keyword>
<feature type="domain" description="VapC50 C-terminal" evidence="6">
    <location>
        <begin position="127"/>
        <end position="179"/>
    </location>
</feature>
<evidence type="ECO:0000256" key="3">
    <source>
        <dbReference type="ARBA" id="ARBA00022801"/>
    </source>
</evidence>
<dbReference type="InterPro" id="IPR029060">
    <property type="entry name" value="PIN-like_dom_sf"/>
</dbReference>
<keyword evidence="3" id="KW-0378">Hydrolase</keyword>
<reference evidence="7" key="1">
    <citation type="journal article" date="2024" name="Antonie Van Leeuwenhoek">
        <title>Isoptericola haloaureus sp. nov., a dimorphic actinobacterium isolated from mangrove sediments of southeast India, implicating biosaline agricultural significance through nitrogen fixation and salt tolerance genes.</title>
        <authorList>
            <person name="Prathaban M."/>
            <person name="Prathiviraj R."/>
            <person name="Ravichandran M."/>
            <person name="Natarajan S.D."/>
            <person name="Sobanaa M."/>
            <person name="Hari Krishna Kumar S."/>
            <person name="Chandrasekar V."/>
            <person name="Selvin J."/>
        </authorList>
    </citation>
    <scope>NUCLEOTIDE SEQUENCE</scope>
    <source>
        <strain evidence="7">MP1014</strain>
    </source>
</reference>
<dbReference type="SUPFAM" id="SSF88723">
    <property type="entry name" value="PIN domain-like"/>
    <property type="match status" value="1"/>
</dbReference>
<reference evidence="7" key="2">
    <citation type="submission" date="2024-02" db="EMBL/GenBank/DDBJ databases">
        <authorList>
            <person name="Prathaban M."/>
            <person name="Mythili R."/>
            <person name="Sharmila Devi N."/>
            <person name="Sobanaa M."/>
            <person name="Prathiviraj R."/>
            <person name="Selvin J."/>
        </authorList>
    </citation>
    <scope>NUCLEOTIDE SEQUENCE</scope>
    <source>
        <strain evidence="7">MP1014</strain>
    </source>
</reference>